<organism evidence="1 2">
    <name type="scientific">Sphingobacterium kyonggiense</name>
    <dbReference type="NCBI Taxonomy" id="714075"/>
    <lineage>
        <taxon>Bacteria</taxon>
        <taxon>Pseudomonadati</taxon>
        <taxon>Bacteroidota</taxon>
        <taxon>Sphingobacteriia</taxon>
        <taxon>Sphingobacteriales</taxon>
        <taxon>Sphingobacteriaceae</taxon>
        <taxon>Sphingobacterium</taxon>
    </lineage>
</organism>
<accession>A0ABP7YLV1</accession>
<evidence type="ECO:0000313" key="2">
    <source>
        <dbReference type="Proteomes" id="UP001500101"/>
    </source>
</evidence>
<name>A0ABP7YLV1_9SPHI</name>
<dbReference type="EMBL" id="BAAAZI010000006">
    <property type="protein sequence ID" value="GAA4138113.1"/>
    <property type="molecule type" value="Genomic_DNA"/>
</dbReference>
<comment type="caution">
    <text evidence="1">The sequence shown here is derived from an EMBL/GenBank/DDBJ whole genome shotgun (WGS) entry which is preliminary data.</text>
</comment>
<reference evidence="2" key="1">
    <citation type="journal article" date="2019" name="Int. J. Syst. Evol. Microbiol.">
        <title>The Global Catalogue of Microorganisms (GCM) 10K type strain sequencing project: providing services to taxonomists for standard genome sequencing and annotation.</title>
        <authorList>
            <consortium name="The Broad Institute Genomics Platform"/>
            <consortium name="The Broad Institute Genome Sequencing Center for Infectious Disease"/>
            <person name="Wu L."/>
            <person name="Ma J."/>
        </authorList>
    </citation>
    <scope>NUCLEOTIDE SEQUENCE [LARGE SCALE GENOMIC DNA]</scope>
    <source>
        <strain evidence="2">JCM 16704</strain>
    </source>
</reference>
<evidence type="ECO:0000313" key="1">
    <source>
        <dbReference type="EMBL" id="GAA4138113.1"/>
    </source>
</evidence>
<protein>
    <submittedName>
        <fullName evidence="1">Uncharacterized protein</fullName>
    </submittedName>
</protein>
<proteinExistence type="predicted"/>
<sequence length="213" mass="24262">MLMRTMGIKSIKEFDQPLYAKNVEKLKKGFDSPLSSAILTDTASVRYMALVDSITVKDAYQPVQILYFKKGQLQSYHANCYAKGTITGNLDWNVLGRFDQYIPSSVKPTQHEKWNLQKLSNIMDLGLSDQQTTSNDVIVLIWTSAFMKQALSAKEVIQENLKLAKPSSPSPLIVLANNDHFFAHVMQEEAIEDLVKDRLTATEYQKYLKHKDR</sequence>
<dbReference type="Proteomes" id="UP001500101">
    <property type="component" value="Unassembled WGS sequence"/>
</dbReference>
<keyword evidence="2" id="KW-1185">Reference proteome</keyword>
<gene>
    <name evidence="1" type="ORF">GCM10022216_14960</name>
</gene>